<protein>
    <submittedName>
        <fullName evidence="10">Uncharacterized protein</fullName>
    </submittedName>
</protein>
<feature type="compositionally biased region" description="Basic residues" evidence="9">
    <location>
        <begin position="258"/>
        <end position="267"/>
    </location>
</feature>
<feature type="compositionally biased region" description="Basic and acidic residues" evidence="9">
    <location>
        <begin position="524"/>
        <end position="557"/>
    </location>
</feature>
<feature type="compositionally biased region" description="Polar residues" evidence="9">
    <location>
        <begin position="508"/>
        <end position="517"/>
    </location>
</feature>
<evidence type="ECO:0000256" key="3">
    <source>
        <dbReference type="ARBA" id="ARBA00006922"/>
    </source>
</evidence>
<evidence type="ECO:0000256" key="9">
    <source>
        <dbReference type="SAM" id="MobiDB-lite"/>
    </source>
</evidence>
<proteinExistence type="inferred from homology"/>
<evidence type="ECO:0000313" key="11">
    <source>
        <dbReference type="Proteomes" id="UP000279236"/>
    </source>
</evidence>
<dbReference type="InterPro" id="IPR013734">
    <property type="entry name" value="TF_Nrm1/Whi5"/>
</dbReference>
<dbReference type="PANTHER" id="PTHR40468">
    <property type="entry name" value="YALI0A15257P"/>
    <property type="match status" value="1"/>
</dbReference>
<dbReference type="GeneID" id="39590430"/>
<comment type="subcellular location">
    <subcellularLocation>
        <location evidence="2">Cytoplasm</location>
    </subcellularLocation>
    <subcellularLocation>
        <location evidence="1">Nucleus</location>
    </subcellularLocation>
</comment>
<evidence type="ECO:0000256" key="5">
    <source>
        <dbReference type="ARBA" id="ARBA00022491"/>
    </source>
</evidence>
<dbReference type="PANTHER" id="PTHR40468:SF1">
    <property type="entry name" value="TOPOISOMERASE I DAMAGE AFFECTED PROTEIN 11"/>
    <property type="match status" value="1"/>
</dbReference>
<feature type="compositionally biased region" description="Basic and acidic residues" evidence="9">
    <location>
        <begin position="29"/>
        <end position="44"/>
    </location>
</feature>
<feature type="compositionally biased region" description="Pro residues" evidence="9">
    <location>
        <begin position="439"/>
        <end position="450"/>
    </location>
</feature>
<dbReference type="GO" id="GO:0005634">
    <property type="term" value="C:nucleus"/>
    <property type="evidence" value="ECO:0007669"/>
    <property type="project" value="UniProtKB-SubCell"/>
</dbReference>
<feature type="compositionally biased region" description="Low complexity" evidence="9">
    <location>
        <begin position="268"/>
        <end position="283"/>
    </location>
</feature>
<evidence type="ECO:0000313" key="10">
    <source>
        <dbReference type="EMBL" id="RSH84367.1"/>
    </source>
</evidence>
<reference evidence="10 11" key="1">
    <citation type="submission" date="2018-11" db="EMBL/GenBank/DDBJ databases">
        <title>Genome sequence of Apiotrichum porosum DSM 27194.</title>
        <authorList>
            <person name="Aliyu H."/>
            <person name="Gorte O."/>
            <person name="Ochsenreither K."/>
        </authorList>
    </citation>
    <scope>NUCLEOTIDE SEQUENCE [LARGE SCALE GENOMIC DNA]</scope>
    <source>
        <strain evidence="10 11">DSM 27194</strain>
    </source>
</reference>
<name>A0A427XZV2_9TREE</name>
<evidence type="ECO:0000256" key="8">
    <source>
        <dbReference type="ARBA" id="ARBA00023242"/>
    </source>
</evidence>
<feature type="region of interest" description="Disordered" evidence="9">
    <location>
        <begin position="202"/>
        <end position="642"/>
    </location>
</feature>
<dbReference type="AlphaFoldDB" id="A0A427XZV2"/>
<keyword evidence="5" id="KW-0678">Repressor</keyword>
<gene>
    <name evidence="10" type="ORF">EHS24_005887</name>
</gene>
<organism evidence="10 11">
    <name type="scientific">Apiotrichum porosum</name>
    <dbReference type="NCBI Taxonomy" id="105984"/>
    <lineage>
        <taxon>Eukaryota</taxon>
        <taxon>Fungi</taxon>
        <taxon>Dikarya</taxon>
        <taxon>Basidiomycota</taxon>
        <taxon>Agaricomycotina</taxon>
        <taxon>Tremellomycetes</taxon>
        <taxon>Trichosporonales</taxon>
        <taxon>Trichosporonaceae</taxon>
        <taxon>Apiotrichum</taxon>
    </lineage>
</organism>
<evidence type="ECO:0000256" key="1">
    <source>
        <dbReference type="ARBA" id="ARBA00004123"/>
    </source>
</evidence>
<evidence type="ECO:0000256" key="6">
    <source>
        <dbReference type="ARBA" id="ARBA00023015"/>
    </source>
</evidence>
<dbReference type="Proteomes" id="UP000279236">
    <property type="component" value="Unassembled WGS sequence"/>
</dbReference>
<keyword evidence="7" id="KW-0804">Transcription</keyword>
<evidence type="ECO:0000256" key="7">
    <source>
        <dbReference type="ARBA" id="ARBA00023163"/>
    </source>
</evidence>
<evidence type="ECO:0000256" key="4">
    <source>
        <dbReference type="ARBA" id="ARBA00022490"/>
    </source>
</evidence>
<feature type="region of interest" description="Disordered" evidence="9">
    <location>
        <begin position="1"/>
        <end position="157"/>
    </location>
</feature>
<keyword evidence="11" id="KW-1185">Reference proteome</keyword>
<feature type="compositionally biased region" description="Low complexity" evidence="9">
    <location>
        <begin position="427"/>
        <end position="437"/>
    </location>
</feature>
<feature type="compositionally biased region" description="Low complexity" evidence="9">
    <location>
        <begin position="358"/>
        <end position="375"/>
    </location>
</feature>
<dbReference type="Pfam" id="PF08528">
    <property type="entry name" value="Whi5"/>
    <property type="match status" value="1"/>
</dbReference>
<feature type="compositionally biased region" description="Basic residues" evidence="9">
    <location>
        <begin position="311"/>
        <end position="322"/>
    </location>
</feature>
<keyword evidence="6" id="KW-0805">Transcription regulation</keyword>
<comment type="similarity">
    <text evidence="3">Belongs to the WHI5/NRM1 family.</text>
</comment>
<dbReference type="OrthoDB" id="2163387at2759"/>
<dbReference type="RefSeq" id="XP_028477815.1">
    <property type="nucleotide sequence ID" value="XM_028621363.1"/>
</dbReference>
<keyword evidence="4" id="KW-0963">Cytoplasm</keyword>
<keyword evidence="8" id="KW-0539">Nucleus</keyword>
<feature type="compositionally biased region" description="Basic and acidic residues" evidence="9">
    <location>
        <begin position="569"/>
        <end position="579"/>
    </location>
</feature>
<accession>A0A427XZV2</accession>
<feature type="compositionally biased region" description="Low complexity" evidence="9">
    <location>
        <begin position="59"/>
        <end position="109"/>
    </location>
</feature>
<sequence length="642" mass="69105">MDIDSPRPPRSPSPVAASASQLARATTPRSERDSADTLRADAERTPGPGRAVLDTAGTSPQPSHPGEQQQQQHASSQESPSLPSTQFSSTQQSSSSASTWTSNTSTSPTNGIHDSDADDTEHNDGTSCSSSGASIGPASHTSNGAPAEVQVAGADGCPDDMDRFLRRVEMEKKIAQLQQRLELASIKTNHGWTDMSINEIETRLPSQPPSRRPQVLVPNGNGPAYEPPSPARPWQLADVLWHPLPQPGSRGAYPSRPRGPHPSHHGPSHSLPALPSLASLHGPGMRGPSSPRRQRMDDILARPTLSPLRSGHSHVSGHHHSNSQHAPGSRLSNGGGHRRASSSISSLQFLSNDPYPVSASPLRPTASSSSASASKKPPKKRSQSHSNLRDRPTTQDVDAARALAFMFGSGRSPTTPTQDRMGPPDAPGLAAPPTFSGGPPGPGPILPPPHSGASLPSPFSPEQMPMPPPRQRAQSFVVPDRDANGVFTRPHLPPPPPLRRPNHTRNRGQSMDSSAAFRTSFWRHSPEKDRERERERDREQREHDDMRERDFERDRSRRTGGSGGPEEDLGNRGEDDKTAVELMMFLAHSPSPVRKRTNSEVRPTFGSTARVLFADDEPRSGPGSMGPPLSVRRDTHPLGARN</sequence>
<evidence type="ECO:0000256" key="2">
    <source>
        <dbReference type="ARBA" id="ARBA00004496"/>
    </source>
</evidence>
<dbReference type="EMBL" id="RSCE01000003">
    <property type="protein sequence ID" value="RSH84367.1"/>
    <property type="molecule type" value="Genomic_DNA"/>
</dbReference>
<comment type="caution">
    <text evidence="10">The sequence shown here is derived from an EMBL/GenBank/DDBJ whole genome shotgun (WGS) entry which is preliminary data.</text>
</comment>
<feature type="compositionally biased region" description="Polar residues" evidence="9">
    <location>
        <begin position="125"/>
        <end position="144"/>
    </location>
</feature>
<dbReference type="GO" id="GO:0005737">
    <property type="term" value="C:cytoplasm"/>
    <property type="evidence" value="ECO:0007669"/>
    <property type="project" value="UniProtKB-SubCell"/>
</dbReference>